<evidence type="ECO:0000313" key="4">
    <source>
        <dbReference type="Proteomes" id="UP001144256"/>
    </source>
</evidence>
<dbReference type="EMBL" id="BRLB01000002">
    <property type="protein sequence ID" value="GKX28909.1"/>
    <property type="molecule type" value="Genomic_DNA"/>
</dbReference>
<feature type="domain" description="LTD" evidence="1">
    <location>
        <begin position="458"/>
        <end position="577"/>
    </location>
</feature>
<evidence type="ECO:0000313" key="3">
    <source>
        <dbReference type="EMBL" id="GKX28909.1"/>
    </source>
</evidence>
<accession>A0A9W6DFN9</accession>
<dbReference type="Gene3D" id="2.60.40.10">
    <property type="entry name" value="Immunoglobulins"/>
    <property type="match status" value="1"/>
</dbReference>
<dbReference type="InterPro" id="IPR019282">
    <property type="entry name" value="Glycoamylase-like_cons_dom"/>
</dbReference>
<comment type="caution">
    <text evidence="3">The sequence shown here is derived from an EMBL/GenBank/DDBJ whole genome shotgun (WGS) entry which is preliminary data.</text>
</comment>
<dbReference type="Pfam" id="PF00932">
    <property type="entry name" value="LTD"/>
    <property type="match status" value="1"/>
</dbReference>
<evidence type="ECO:0008006" key="5">
    <source>
        <dbReference type="Google" id="ProtNLM"/>
    </source>
</evidence>
<name>A0A9W6DFN9_9FIRM</name>
<gene>
    <name evidence="3" type="ORF">SH1V18_13890</name>
</gene>
<keyword evidence="4" id="KW-1185">Reference proteome</keyword>
<dbReference type="Proteomes" id="UP001144256">
    <property type="component" value="Unassembled WGS sequence"/>
</dbReference>
<evidence type="ECO:0000259" key="2">
    <source>
        <dbReference type="Pfam" id="PF10091"/>
    </source>
</evidence>
<proteinExistence type="predicted"/>
<reference evidence="3" key="1">
    <citation type="submission" date="2022-06" db="EMBL/GenBank/DDBJ databases">
        <title>Vallitalea longa sp. nov., an anaerobic bacterium isolated from marine sediment.</title>
        <authorList>
            <person name="Hirano S."/>
            <person name="Terahara T."/>
            <person name="Mori K."/>
            <person name="Hamada M."/>
            <person name="Matsumoto R."/>
            <person name="Kobayashi T."/>
        </authorList>
    </citation>
    <scope>NUCLEOTIDE SEQUENCE</scope>
    <source>
        <strain evidence="3">SH18-1</strain>
    </source>
</reference>
<organism evidence="3 4">
    <name type="scientific">Vallitalea longa</name>
    <dbReference type="NCBI Taxonomy" id="2936439"/>
    <lineage>
        <taxon>Bacteria</taxon>
        <taxon>Bacillati</taxon>
        <taxon>Bacillota</taxon>
        <taxon>Clostridia</taxon>
        <taxon>Lachnospirales</taxon>
        <taxon>Vallitaleaceae</taxon>
        <taxon>Vallitalea</taxon>
    </lineage>
</organism>
<sequence length="753" mass="85193">MIRLSLKKNVAILLCLILFIGVFVINSYSNAYAYEDATNDCSTQNKDKLTDEEILETISRATFNYFWDTANMDSNSPGYGLVPKGLKDYNINVSSIAGMGHALTAIAIGAERGWVSKEEAYERALITLKTLLDNVEHEDGFFYHFINIKTGTRNTQNVEASTIDATRAISGAIVAGEYFGGEVKELANQIYERVDWSVMRDETYNQFYMGLRNSGYGGRWKNSGEQLALYILSAGSPTHPVNGNMFYNFNRDYGSYGNGTPIINSFFGSMHTYVMSHAWVDFRNKEDRCGINWYENSLTAIKANRQYAIDISKSNGGKFNTYGLDAWGMMAGKGPEKYEGKNGAPPSGRTKPMHETLGTISPSGAAAAMMFTPNEAIVALRNYYENHKNLWGEYGFYDGYNLDVDPVWYADDYSVINVGITLLGIENYRSGFVWKQFMKNPYVQKGIKEVGLLKVEEYPKLLITELMVNSPAEVDAKENFEYIEVYNNSTRYIDLADYNIGYYFTDIYGTLRLTRYPLLSYDTTASTIIKPGKTKVIWIKKRNAGKTLDDFNDLYKVNLRNNDIVVINFPKMATVLNNNFARNITIIKADEKFDNRIVNAFYDGKSDFTNGKSIIYYYPKHDDIIMERLIPKSQNHNPTPGIIEEEQVPQTNVIYPIIKRTLDHVGKIVEDSIDLAWTDPINANYEYVNIYNQDGIKVAGPIEKGNNSKTFTGLTLGKAYFFTITTVNKFNIESKGVRTNVLIPEKVEEAVNN</sequence>
<dbReference type="Gene3D" id="1.50.10.140">
    <property type="match status" value="1"/>
</dbReference>
<feature type="domain" description="Glycoamylase-like" evidence="2">
    <location>
        <begin position="220"/>
        <end position="441"/>
    </location>
</feature>
<dbReference type="InterPro" id="IPR013783">
    <property type="entry name" value="Ig-like_fold"/>
</dbReference>
<dbReference type="InterPro" id="IPR001322">
    <property type="entry name" value="Lamin_tail_dom"/>
</dbReference>
<dbReference type="Pfam" id="PF10091">
    <property type="entry name" value="Glycoamylase"/>
    <property type="match status" value="1"/>
</dbReference>
<dbReference type="AlphaFoldDB" id="A0A9W6DFN9"/>
<evidence type="ECO:0000259" key="1">
    <source>
        <dbReference type="Pfam" id="PF00932"/>
    </source>
</evidence>
<protein>
    <recommendedName>
        <fullName evidence="5">Glycoamylase-like domain-containing protein</fullName>
    </recommendedName>
</protein>
<dbReference type="RefSeq" id="WP_281813843.1">
    <property type="nucleotide sequence ID" value="NZ_BRLB01000002.1"/>
</dbReference>